<dbReference type="Gramene" id="OIT32063">
    <property type="protein sequence ID" value="OIT32063"/>
    <property type="gene ID" value="A4A49_52254"/>
</dbReference>
<reference evidence="2" key="1">
    <citation type="submission" date="2016-11" db="EMBL/GenBank/DDBJ databases">
        <title>The genome of Nicotiana attenuata.</title>
        <authorList>
            <person name="Xu S."/>
            <person name="Brockmoeller T."/>
            <person name="Gaquerel E."/>
            <person name="Navarro A."/>
            <person name="Kuhl H."/>
            <person name="Gase K."/>
            <person name="Ling Z."/>
            <person name="Zhou W."/>
            <person name="Kreitzer C."/>
            <person name="Stanke M."/>
            <person name="Tang H."/>
            <person name="Lyons E."/>
            <person name="Pandey P."/>
            <person name="Pandey S.P."/>
            <person name="Timmermann B."/>
            <person name="Baldwin I.T."/>
        </authorList>
    </citation>
    <scope>NUCLEOTIDE SEQUENCE [LARGE SCALE GENOMIC DNA]</scope>
    <source>
        <strain evidence="2">UT</strain>
    </source>
</reference>
<dbReference type="AlphaFoldDB" id="A0A314KS12"/>
<evidence type="ECO:0000256" key="1">
    <source>
        <dbReference type="SAM" id="MobiDB-lite"/>
    </source>
</evidence>
<dbReference type="STRING" id="49451.A0A314KS12"/>
<dbReference type="Proteomes" id="UP000187609">
    <property type="component" value="Unassembled WGS sequence"/>
</dbReference>
<accession>A0A314KS12</accession>
<gene>
    <name evidence="2" type="ORF">A4A49_52254</name>
</gene>
<dbReference type="GO" id="GO:0008168">
    <property type="term" value="F:methyltransferase activity"/>
    <property type="evidence" value="ECO:0007669"/>
    <property type="project" value="UniProtKB-KW"/>
</dbReference>
<name>A0A314KS12_NICAT</name>
<proteinExistence type="predicted"/>
<keyword evidence="3" id="KW-1185">Reference proteome</keyword>
<organism evidence="2 3">
    <name type="scientific">Nicotiana attenuata</name>
    <name type="common">Coyote tobacco</name>
    <dbReference type="NCBI Taxonomy" id="49451"/>
    <lineage>
        <taxon>Eukaryota</taxon>
        <taxon>Viridiplantae</taxon>
        <taxon>Streptophyta</taxon>
        <taxon>Embryophyta</taxon>
        <taxon>Tracheophyta</taxon>
        <taxon>Spermatophyta</taxon>
        <taxon>Magnoliopsida</taxon>
        <taxon>eudicotyledons</taxon>
        <taxon>Gunneridae</taxon>
        <taxon>Pentapetalae</taxon>
        <taxon>asterids</taxon>
        <taxon>lamiids</taxon>
        <taxon>Solanales</taxon>
        <taxon>Solanaceae</taxon>
        <taxon>Nicotianoideae</taxon>
        <taxon>Nicotianeae</taxon>
        <taxon>Nicotiana</taxon>
    </lineage>
</organism>
<dbReference type="EMBL" id="MJEQ01001140">
    <property type="protein sequence ID" value="OIT32063.1"/>
    <property type="molecule type" value="Genomic_DNA"/>
</dbReference>
<evidence type="ECO:0000313" key="3">
    <source>
        <dbReference type="Proteomes" id="UP000187609"/>
    </source>
</evidence>
<protein>
    <submittedName>
        <fullName evidence="2">Trna (Guanine(26)-n(2))-dimethyltransferase 2</fullName>
    </submittedName>
</protein>
<dbReference type="GO" id="GO:0032259">
    <property type="term" value="P:methylation"/>
    <property type="evidence" value="ECO:0007669"/>
    <property type="project" value="UniProtKB-KW"/>
</dbReference>
<feature type="region of interest" description="Disordered" evidence="1">
    <location>
        <begin position="87"/>
        <end position="108"/>
    </location>
</feature>
<sequence length="108" mass="11903">MISSSGALITSDAVNPHYVASRIHLHIANFARAVASFSKAQAKKVARFLPNPEKHWGRKLRAGRQIKHISLLGTKAVHGFSCLKDSDEPAAKRKKTEHLDSSGRDTLY</sequence>
<comment type="caution">
    <text evidence="2">The sequence shown here is derived from an EMBL/GenBank/DDBJ whole genome shotgun (WGS) entry which is preliminary data.</text>
</comment>
<evidence type="ECO:0000313" key="2">
    <source>
        <dbReference type="EMBL" id="OIT32063.1"/>
    </source>
</evidence>